<dbReference type="PROSITE" id="PS50850">
    <property type="entry name" value="MFS"/>
    <property type="match status" value="1"/>
</dbReference>
<proteinExistence type="predicted"/>
<evidence type="ECO:0000256" key="2">
    <source>
        <dbReference type="ARBA" id="ARBA00022692"/>
    </source>
</evidence>
<feature type="transmembrane region" description="Helical" evidence="5">
    <location>
        <begin position="149"/>
        <end position="169"/>
    </location>
</feature>
<dbReference type="Proteomes" id="UP000663880">
    <property type="component" value="Unassembled WGS sequence"/>
</dbReference>
<feature type="transmembrane region" description="Helical" evidence="5">
    <location>
        <begin position="7"/>
        <end position="27"/>
    </location>
</feature>
<evidence type="ECO:0000259" key="6">
    <source>
        <dbReference type="PROSITE" id="PS50850"/>
    </source>
</evidence>
<feature type="transmembrane region" description="Helical" evidence="5">
    <location>
        <begin position="206"/>
        <end position="224"/>
    </location>
</feature>
<dbReference type="OrthoDB" id="5296287at2759"/>
<dbReference type="GO" id="GO:0022857">
    <property type="term" value="F:transmembrane transporter activity"/>
    <property type="evidence" value="ECO:0007669"/>
    <property type="project" value="InterPro"/>
</dbReference>
<keyword evidence="3 5" id="KW-1133">Transmembrane helix</keyword>
<dbReference type="AlphaFoldDB" id="A0A821S908"/>
<dbReference type="InterPro" id="IPR036259">
    <property type="entry name" value="MFS_trans_sf"/>
</dbReference>
<name>A0A821S908_9NEOP</name>
<accession>A0A821S908</accession>
<evidence type="ECO:0000256" key="5">
    <source>
        <dbReference type="SAM" id="Phobius"/>
    </source>
</evidence>
<dbReference type="SUPFAM" id="SSF103473">
    <property type="entry name" value="MFS general substrate transporter"/>
    <property type="match status" value="1"/>
</dbReference>
<feature type="transmembrane region" description="Helical" evidence="5">
    <location>
        <begin position="89"/>
        <end position="110"/>
    </location>
</feature>
<keyword evidence="4 5" id="KW-0472">Membrane</keyword>
<dbReference type="GO" id="GO:0016020">
    <property type="term" value="C:membrane"/>
    <property type="evidence" value="ECO:0007669"/>
    <property type="project" value="UniProtKB-SubCell"/>
</dbReference>
<evidence type="ECO:0000313" key="8">
    <source>
        <dbReference type="Proteomes" id="UP000663880"/>
    </source>
</evidence>
<reference evidence="7" key="1">
    <citation type="submission" date="2021-02" db="EMBL/GenBank/DDBJ databases">
        <authorList>
            <person name="Steward A R."/>
        </authorList>
    </citation>
    <scope>NUCLEOTIDE SEQUENCE</scope>
</reference>
<sequence length="473" mass="52848">MASEDLIDVVIGKLGWYQALLLFLLIFGRSPTEFQLVNVVFILPNPEYICQGEEKNVTNLCPCEDPVFDTSIMSSVSSEFDLICERKHLASLGQSMLQVGILFGSVLYGYISDRFGRKTSCLLSLTTEIIFVALSAAVTEFWMFAICRFLIGASVGGTMLCTYVMVIELTGTSFRPLIPGLAEAAFVICYMALPVIAYFLSNWKHLQLATSLPWLFVAAYYFVIPESPRWLITMGRKKEATAVLINMAKRQNKPTENIEAIVDKKYEELLQKEEKQYGTYIDLFRTPKMRTYTLITNFVWMCCSLTYFGVNQYIGRLQGNIYLNVLLSATSLIPGLVLVVIASRYLNRRLSMIISCCVTAISFLVFLIIPEGKPNVLLTFAIIGLMGAHASFVQAYLHTSEIFPTVVRNSALGLASVFARFGGFIAPFVVNVGIEWITIGIFSFLAFSAGVLCFFLPNTKDKELLNSISQVEQ</sequence>
<comment type="subcellular location">
    <subcellularLocation>
        <location evidence="1">Membrane</location>
        <topology evidence="1">Multi-pass membrane protein</topology>
    </subcellularLocation>
</comment>
<dbReference type="Pfam" id="PF00083">
    <property type="entry name" value="Sugar_tr"/>
    <property type="match status" value="1"/>
</dbReference>
<feature type="transmembrane region" description="Helical" evidence="5">
    <location>
        <begin position="350"/>
        <end position="370"/>
    </location>
</feature>
<gene>
    <name evidence="7" type="ORF">PMACD_LOCUS7050</name>
</gene>
<dbReference type="InterPro" id="IPR020846">
    <property type="entry name" value="MFS_dom"/>
</dbReference>
<dbReference type="EMBL" id="CAJOBZ010000016">
    <property type="protein sequence ID" value="CAF4851017.1"/>
    <property type="molecule type" value="Genomic_DNA"/>
</dbReference>
<evidence type="ECO:0000256" key="1">
    <source>
        <dbReference type="ARBA" id="ARBA00004141"/>
    </source>
</evidence>
<dbReference type="InterPro" id="IPR005828">
    <property type="entry name" value="MFS_sugar_transport-like"/>
</dbReference>
<feature type="transmembrane region" description="Helical" evidence="5">
    <location>
        <begin position="409"/>
        <end position="430"/>
    </location>
</feature>
<keyword evidence="2 5" id="KW-0812">Transmembrane</keyword>
<evidence type="ECO:0000256" key="3">
    <source>
        <dbReference type="ARBA" id="ARBA00022989"/>
    </source>
</evidence>
<feature type="domain" description="Major facilitator superfamily (MFS) profile" evidence="6">
    <location>
        <begin position="21"/>
        <end position="461"/>
    </location>
</feature>
<dbReference type="Gene3D" id="1.20.1250.20">
    <property type="entry name" value="MFS general substrate transporter like domains"/>
    <property type="match status" value="1"/>
</dbReference>
<feature type="transmembrane region" description="Helical" evidence="5">
    <location>
        <begin position="291"/>
        <end position="309"/>
    </location>
</feature>
<evidence type="ECO:0000313" key="7">
    <source>
        <dbReference type="EMBL" id="CAF4851017.1"/>
    </source>
</evidence>
<feature type="transmembrane region" description="Helical" evidence="5">
    <location>
        <begin position="181"/>
        <end position="200"/>
    </location>
</feature>
<evidence type="ECO:0000256" key="4">
    <source>
        <dbReference type="ARBA" id="ARBA00023136"/>
    </source>
</evidence>
<feature type="transmembrane region" description="Helical" evidence="5">
    <location>
        <begin position="122"/>
        <end position="143"/>
    </location>
</feature>
<feature type="transmembrane region" description="Helical" evidence="5">
    <location>
        <begin position="376"/>
        <end position="397"/>
    </location>
</feature>
<comment type="caution">
    <text evidence="7">The sequence shown here is derived from an EMBL/GenBank/DDBJ whole genome shotgun (WGS) entry which is preliminary data.</text>
</comment>
<feature type="transmembrane region" description="Helical" evidence="5">
    <location>
        <begin position="436"/>
        <end position="456"/>
    </location>
</feature>
<feature type="transmembrane region" description="Helical" evidence="5">
    <location>
        <begin position="321"/>
        <end position="343"/>
    </location>
</feature>
<keyword evidence="8" id="KW-1185">Reference proteome</keyword>
<protein>
    <recommendedName>
        <fullName evidence="6">Major facilitator superfamily (MFS) profile domain-containing protein</fullName>
    </recommendedName>
</protein>
<dbReference type="PANTHER" id="PTHR24064">
    <property type="entry name" value="SOLUTE CARRIER FAMILY 22 MEMBER"/>
    <property type="match status" value="1"/>
</dbReference>
<organism evidence="7 8">
    <name type="scientific">Pieris macdunnoughi</name>
    <dbReference type="NCBI Taxonomy" id="345717"/>
    <lineage>
        <taxon>Eukaryota</taxon>
        <taxon>Metazoa</taxon>
        <taxon>Ecdysozoa</taxon>
        <taxon>Arthropoda</taxon>
        <taxon>Hexapoda</taxon>
        <taxon>Insecta</taxon>
        <taxon>Pterygota</taxon>
        <taxon>Neoptera</taxon>
        <taxon>Endopterygota</taxon>
        <taxon>Lepidoptera</taxon>
        <taxon>Glossata</taxon>
        <taxon>Ditrysia</taxon>
        <taxon>Papilionoidea</taxon>
        <taxon>Pieridae</taxon>
        <taxon>Pierinae</taxon>
        <taxon>Pieris</taxon>
    </lineage>
</organism>